<dbReference type="Proteomes" id="UP000803844">
    <property type="component" value="Unassembled WGS sequence"/>
</dbReference>
<evidence type="ECO:0000256" key="5">
    <source>
        <dbReference type="ARBA" id="ARBA00022694"/>
    </source>
</evidence>
<dbReference type="GO" id="GO:0002128">
    <property type="term" value="P:tRNA nucleoside ribose methylation"/>
    <property type="evidence" value="ECO:0007669"/>
    <property type="project" value="UniProtKB-UniRule"/>
</dbReference>
<dbReference type="GO" id="GO:0005737">
    <property type="term" value="C:cytoplasm"/>
    <property type="evidence" value="ECO:0007669"/>
    <property type="project" value="UniProtKB-SubCell"/>
</dbReference>
<comment type="function">
    <text evidence="7">Methylates the 2'-O-ribose of nucleotides at positions 32 and 34 of the tRNA anticodon loop of substrate tRNAs.</text>
</comment>
<feature type="active site" description="Proton acceptor" evidence="7">
    <location>
        <position position="216"/>
    </location>
</feature>
<evidence type="ECO:0000313" key="9">
    <source>
        <dbReference type="EMBL" id="KAF3761452.1"/>
    </source>
</evidence>
<organism evidence="9 10">
    <name type="scientific">Cryphonectria parasitica (strain ATCC 38755 / EP155)</name>
    <dbReference type="NCBI Taxonomy" id="660469"/>
    <lineage>
        <taxon>Eukaryota</taxon>
        <taxon>Fungi</taxon>
        <taxon>Dikarya</taxon>
        <taxon>Ascomycota</taxon>
        <taxon>Pezizomycotina</taxon>
        <taxon>Sordariomycetes</taxon>
        <taxon>Sordariomycetidae</taxon>
        <taxon>Diaporthales</taxon>
        <taxon>Cryphonectriaceae</taxon>
        <taxon>Cryphonectria-Endothia species complex</taxon>
        <taxon>Cryphonectria</taxon>
    </lineage>
</organism>
<evidence type="ECO:0000256" key="7">
    <source>
        <dbReference type="HAMAP-Rule" id="MF_03162"/>
    </source>
</evidence>
<comment type="caution">
    <text evidence="9">The sequence shown here is derived from an EMBL/GenBank/DDBJ whole genome shotgun (WGS) entry which is preliminary data.</text>
</comment>
<dbReference type="Gene3D" id="3.40.50.150">
    <property type="entry name" value="Vaccinia Virus protein VP39"/>
    <property type="match status" value="1"/>
</dbReference>
<dbReference type="GO" id="GO:0106340">
    <property type="term" value="F:tRNA (guanosine(34)-2'-O)-methyltransferase activity"/>
    <property type="evidence" value="ECO:0007669"/>
    <property type="project" value="UniProtKB-ARBA"/>
</dbReference>
<dbReference type="InterPro" id="IPR029063">
    <property type="entry name" value="SAM-dependent_MTases_sf"/>
</dbReference>
<evidence type="ECO:0000256" key="6">
    <source>
        <dbReference type="ARBA" id="ARBA00048902"/>
    </source>
</evidence>
<evidence type="ECO:0000259" key="8">
    <source>
        <dbReference type="Pfam" id="PF01728"/>
    </source>
</evidence>
<dbReference type="AlphaFoldDB" id="A0A9P4XUB8"/>
<dbReference type="PANTHER" id="PTHR10920">
    <property type="entry name" value="RIBOSOMAL RNA METHYLTRANSFERASE"/>
    <property type="match status" value="1"/>
</dbReference>
<feature type="binding site" evidence="7">
    <location>
        <position position="139"/>
    </location>
    <ligand>
        <name>S-adenosyl-L-methionine</name>
        <dbReference type="ChEBI" id="CHEBI:59789"/>
    </ligand>
</feature>
<keyword evidence="10" id="KW-1185">Reference proteome</keyword>
<name>A0A9P4XUB8_CRYP1</name>
<sequence length="398" mass="43752">MGKSSKDKRDAYYRLAKEQGWRARSAFKLLQLDEEFDLFKDVTRVVDLCAAPGSWSQVLSRVLIKGEKFGRSAWQDKEAQFRQQMLRVFSPEKTAAVDVQELSVQGKDGAPKPREDVKIVAIDLQPISPLSGITTLRADITHPATVPLLLKTLDPEYDPSSMTQQASHPVDLVLSDGAPDVTGLHDLDIYVQSQLLFAALNLALCVLKPGGKFVAKIFRGRNVDVLYAQLKLFFERVVVAKPRSSRASSIEAFIVCLNFQPPPGFIASLDEPLGVGQKLPDMIKERTSQLPIIAKATMQSPVTGAWDWTPDSGAQPRADGVVEVEIEDEVEAHRSDVGWIAPFIACGDLSAFDSDASYQLPEDHVTLDPVQPPTAPPYKRALEMRRAAGGAYGKTVRS</sequence>
<accession>A0A9P4XUB8</accession>
<evidence type="ECO:0000256" key="2">
    <source>
        <dbReference type="ARBA" id="ARBA00022603"/>
    </source>
</evidence>
<dbReference type="HAMAP" id="MF_01547">
    <property type="entry name" value="RNA_methyltr_E"/>
    <property type="match status" value="1"/>
</dbReference>
<reference evidence="9" key="1">
    <citation type="journal article" date="2020" name="Phytopathology">
        <title>Genome sequence of the chestnut blight fungus Cryphonectria parasitica EP155: A fundamental resource for an archetypical invasive plant pathogen.</title>
        <authorList>
            <person name="Crouch J.A."/>
            <person name="Dawe A."/>
            <person name="Aerts A."/>
            <person name="Barry K."/>
            <person name="Churchill A.C.L."/>
            <person name="Grimwood J."/>
            <person name="Hillman B."/>
            <person name="Milgroom M.G."/>
            <person name="Pangilinan J."/>
            <person name="Smith M."/>
            <person name="Salamov A."/>
            <person name="Schmutz J."/>
            <person name="Yadav J."/>
            <person name="Grigoriev I.V."/>
            <person name="Nuss D."/>
        </authorList>
    </citation>
    <scope>NUCLEOTIDE SEQUENCE</scope>
    <source>
        <strain evidence="9">EP155</strain>
    </source>
</reference>
<dbReference type="Pfam" id="PF01728">
    <property type="entry name" value="FtsJ"/>
    <property type="match status" value="1"/>
</dbReference>
<keyword evidence="3 7" id="KW-0808">Transferase</keyword>
<dbReference type="EC" id="2.1.1.205" evidence="7"/>
<dbReference type="HAMAP" id="MF_03162">
    <property type="entry name" value="RNA_methyltr_E_TRM7"/>
    <property type="match status" value="1"/>
</dbReference>
<evidence type="ECO:0000313" key="10">
    <source>
        <dbReference type="Proteomes" id="UP000803844"/>
    </source>
</evidence>
<dbReference type="InterPro" id="IPR015507">
    <property type="entry name" value="rRNA-MeTfrase_E"/>
</dbReference>
<dbReference type="InterPro" id="IPR028590">
    <property type="entry name" value="RNA_methyltr_E_TRM7"/>
</dbReference>
<feature type="binding site" evidence="7">
    <location>
        <position position="123"/>
    </location>
    <ligand>
        <name>S-adenosyl-L-methionine</name>
        <dbReference type="ChEBI" id="CHEBI:59789"/>
    </ligand>
</feature>
<protein>
    <recommendedName>
        <fullName evidence="7">Putative tRNA (cytidine(32)/guanosine(34)-2'-O)-methyltransferase</fullName>
        <ecNumber evidence="7">2.1.1.205</ecNumber>
    </recommendedName>
    <alternativeName>
        <fullName evidence="7">2'-O-ribose RNA methyltransferase TRM7 homolog</fullName>
    </alternativeName>
</protein>
<keyword evidence="2 7" id="KW-0489">Methyltransferase</keyword>
<dbReference type="InterPro" id="IPR002877">
    <property type="entry name" value="RNA_MeTrfase_FtsJ_dom"/>
</dbReference>
<comment type="subcellular location">
    <subcellularLocation>
        <location evidence="7">Cytoplasm</location>
    </subcellularLocation>
</comment>
<evidence type="ECO:0000256" key="3">
    <source>
        <dbReference type="ARBA" id="ARBA00022679"/>
    </source>
</evidence>
<dbReference type="GeneID" id="63834864"/>
<evidence type="ECO:0000256" key="1">
    <source>
        <dbReference type="ARBA" id="ARBA00022490"/>
    </source>
</evidence>
<comment type="catalytic activity">
    <reaction evidence="6 7">
        <text>cytidine(32)/guanosine(34) in tRNA + 2 S-adenosyl-L-methionine = 2'-O-methylcytidine(32)/2'-O-methylguanosine(34) in tRNA + 2 S-adenosyl-L-homocysteine + 2 H(+)</text>
        <dbReference type="Rhea" id="RHEA:42396"/>
        <dbReference type="Rhea" id="RHEA-COMP:10246"/>
        <dbReference type="Rhea" id="RHEA-COMP:10247"/>
        <dbReference type="ChEBI" id="CHEBI:15378"/>
        <dbReference type="ChEBI" id="CHEBI:57856"/>
        <dbReference type="ChEBI" id="CHEBI:59789"/>
        <dbReference type="ChEBI" id="CHEBI:74269"/>
        <dbReference type="ChEBI" id="CHEBI:74445"/>
        <dbReference type="ChEBI" id="CHEBI:74495"/>
        <dbReference type="ChEBI" id="CHEBI:82748"/>
        <dbReference type="EC" id="2.1.1.205"/>
    </reaction>
</comment>
<keyword evidence="4 7" id="KW-0949">S-adenosyl-L-methionine</keyword>
<dbReference type="GO" id="GO:0002181">
    <property type="term" value="P:cytoplasmic translation"/>
    <property type="evidence" value="ECO:0007669"/>
    <property type="project" value="UniProtKB-UniRule"/>
</dbReference>
<dbReference type="OrthoDB" id="289250at2759"/>
<dbReference type="InterPro" id="IPR050082">
    <property type="entry name" value="RNA_methyltr_RlmE"/>
</dbReference>
<feature type="domain" description="Ribosomal RNA methyltransferase FtsJ" evidence="8">
    <location>
        <begin position="21"/>
        <end position="259"/>
    </location>
</feature>
<comment type="similarity">
    <text evidence="7">Belongs to the class I-like SAM-binding methyltransferase superfamily. RNA methyltransferase RlmE family. TRM7 subfamily.</text>
</comment>
<dbReference type="EMBL" id="MU032351">
    <property type="protein sequence ID" value="KAF3761452.1"/>
    <property type="molecule type" value="Genomic_DNA"/>
</dbReference>
<evidence type="ECO:0000256" key="4">
    <source>
        <dbReference type="ARBA" id="ARBA00022691"/>
    </source>
</evidence>
<gene>
    <name evidence="9" type="ORF">M406DRAFT_265425</name>
</gene>
<keyword evidence="5 7" id="KW-0819">tRNA processing</keyword>
<proteinExistence type="inferred from homology"/>
<feature type="binding site" evidence="7">
    <location>
        <position position="176"/>
    </location>
    <ligand>
        <name>S-adenosyl-L-methionine</name>
        <dbReference type="ChEBI" id="CHEBI:59789"/>
    </ligand>
</feature>
<dbReference type="RefSeq" id="XP_040772431.1">
    <property type="nucleotide sequence ID" value="XM_040917735.1"/>
</dbReference>
<feature type="binding site" evidence="7">
    <location>
        <position position="53"/>
    </location>
    <ligand>
        <name>S-adenosyl-L-methionine</name>
        <dbReference type="ChEBI" id="CHEBI:59789"/>
    </ligand>
</feature>
<dbReference type="PANTHER" id="PTHR10920:SF12">
    <property type="entry name" value="TRNA (CYTIDINE(32)_GUANOSINE(34)-2'-O)-METHYLTRANSFERASE-RELATED"/>
    <property type="match status" value="1"/>
</dbReference>
<keyword evidence="1 7" id="KW-0963">Cytoplasm</keyword>
<dbReference type="SUPFAM" id="SSF53335">
    <property type="entry name" value="S-adenosyl-L-methionine-dependent methyltransferases"/>
    <property type="match status" value="1"/>
</dbReference>
<feature type="binding site" evidence="7">
    <location>
        <position position="55"/>
    </location>
    <ligand>
        <name>S-adenosyl-L-methionine</name>
        <dbReference type="ChEBI" id="CHEBI:59789"/>
    </ligand>
</feature>